<feature type="domain" description="Tyrosine specific protein phosphatases" evidence="5">
    <location>
        <begin position="769"/>
        <end position="834"/>
    </location>
</feature>
<dbReference type="PROSITE" id="PS50056">
    <property type="entry name" value="TYR_PHOSPHATASE_2"/>
    <property type="match status" value="1"/>
</dbReference>
<dbReference type="InterPro" id="IPR003595">
    <property type="entry name" value="Tyr_Pase_cat"/>
</dbReference>
<dbReference type="Pfam" id="PF00782">
    <property type="entry name" value="DSPc"/>
    <property type="match status" value="1"/>
</dbReference>
<dbReference type="AlphaFoldDB" id="A0A061ASP9"/>
<dbReference type="Gene3D" id="3.90.190.10">
    <property type="entry name" value="Protein tyrosine phosphatase superfamily"/>
    <property type="match status" value="1"/>
</dbReference>
<dbReference type="OrthoDB" id="273181at2759"/>
<dbReference type="GO" id="GO:0005634">
    <property type="term" value="C:nucleus"/>
    <property type="evidence" value="ECO:0007669"/>
    <property type="project" value="GOC"/>
</dbReference>
<dbReference type="InterPro" id="IPR053239">
    <property type="entry name" value="Dual_spec_PTase"/>
</dbReference>
<dbReference type="PhylomeDB" id="A0A061ASP9"/>
<feature type="compositionally biased region" description="Low complexity" evidence="3">
    <location>
        <begin position="12"/>
        <end position="37"/>
    </location>
</feature>
<evidence type="ECO:0000313" key="6">
    <source>
        <dbReference type="EMBL" id="CDR40190.1"/>
    </source>
</evidence>
<dbReference type="SMART" id="SM00404">
    <property type="entry name" value="PTPc_motif"/>
    <property type="match status" value="1"/>
</dbReference>
<dbReference type="InterPro" id="IPR000340">
    <property type="entry name" value="Dual-sp_phosphatase_cat-dom"/>
</dbReference>
<dbReference type="InterPro" id="IPR020422">
    <property type="entry name" value="TYR_PHOSPHATASE_DUAL_dom"/>
</dbReference>
<feature type="compositionally biased region" description="Polar residues" evidence="3">
    <location>
        <begin position="77"/>
        <end position="90"/>
    </location>
</feature>
<reference evidence="6" key="1">
    <citation type="journal article" date="2014" name="Genome Announc.">
        <title>Genome sequence of the yeast Cyberlindnera fabianii (Hansenula fabianii).</title>
        <authorList>
            <person name="Freel K.C."/>
            <person name="Sarilar V."/>
            <person name="Neuveglise C."/>
            <person name="Devillers H."/>
            <person name="Friedrich A."/>
            <person name="Schacherer J."/>
        </authorList>
    </citation>
    <scope>NUCLEOTIDE SEQUENCE</scope>
    <source>
        <strain evidence="6">YJS4271</strain>
    </source>
</reference>
<dbReference type="GO" id="GO:0033260">
    <property type="term" value="P:nuclear DNA replication"/>
    <property type="evidence" value="ECO:0007669"/>
    <property type="project" value="InterPro"/>
</dbReference>
<feature type="region of interest" description="Disordered" evidence="3">
    <location>
        <begin position="71"/>
        <end position="95"/>
    </location>
</feature>
<dbReference type="GO" id="GO:0008138">
    <property type="term" value="F:protein tyrosine/serine/threonine phosphatase activity"/>
    <property type="evidence" value="ECO:0007669"/>
    <property type="project" value="InterPro"/>
</dbReference>
<dbReference type="PROSITE" id="PS00383">
    <property type="entry name" value="TYR_PHOSPHATASE_1"/>
    <property type="match status" value="1"/>
</dbReference>
<evidence type="ECO:0000259" key="4">
    <source>
        <dbReference type="PROSITE" id="PS50054"/>
    </source>
</evidence>
<organism evidence="6">
    <name type="scientific">Cyberlindnera fabianii</name>
    <name type="common">Yeast</name>
    <name type="synonym">Hansenula fabianii</name>
    <dbReference type="NCBI Taxonomy" id="36022"/>
    <lineage>
        <taxon>Eukaryota</taxon>
        <taxon>Fungi</taxon>
        <taxon>Dikarya</taxon>
        <taxon>Ascomycota</taxon>
        <taxon>Saccharomycotina</taxon>
        <taxon>Saccharomycetes</taxon>
        <taxon>Phaffomycetales</taxon>
        <taxon>Phaffomycetaceae</taxon>
        <taxon>Cyberlindnera</taxon>
    </lineage>
</organism>
<evidence type="ECO:0000259" key="5">
    <source>
        <dbReference type="PROSITE" id="PS50056"/>
    </source>
</evidence>
<dbReference type="VEuPathDB" id="FungiDB:BON22_2499"/>
<feature type="region of interest" description="Disordered" evidence="3">
    <location>
        <begin position="911"/>
        <end position="930"/>
    </location>
</feature>
<accession>A0A061ASP9</accession>
<name>A0A061ASP9_CYBFA</name>
<feature type="region of interest" description="Disordered" evidence="3">
    <location>
        <begin position="1"/>
        <end position="39"/>
    </location>
</feature>
<feature type="domain" description="Tyrosine-protein phosphatase" evidence="4">
    <location>
        <begin position="681"/>
        <end position="847"/>
    </location>
</feature>
<feature type="compositionally biased region" description="Acidic residues" evidence="3">
    <location>
        <begin position="912"/>
        <end position="926"/>
    </location>
</feature>
<keyword evidence="1" id="KW-0378">Hydrolase</keyword>
<dbReference type="SMART" id="SM00195">
    <property type="entry name" value="DSPc"/>
    <property type="match status" value="1"/>
</dbReference>
<protein>
    <submittedName>
        <fullName evidence="6">CYFA0S04e05534g1_1</fullName>
    </submittedName>
</protein>
<dbReference type="PANTHER" id="PTHR47550">
    <property type="entry name" value="DUAL SPECIFICITY PROTEIN PHOSPHATASE PPS1"/>
    <property type="match status" value="1"/>
</dbReference>
<keyword evidence="2" id="KW-0904">Protein phosphatase</keyword>
<dbReference type="EMBL" id="LK052889">
    <property type="protein sequence ID" value="CDR40190.1"/>
    <property type="molecule type" value="Genomic_DNA"/>
</dbReference>
<evidence type="ECO:0000256" key="1">
    <source>
        <dbReference type="ARBA" id="ARBA00022801"/>
    </source>
</evidence>
<dbReference type="InterPro" id="IPR047949">
    <property type="entry name" value="PPS1_DSP"/>
</dbReference>
<dbReference type="PANTHER" id="PTHR47550:SF1">
    <property type="entry name" value="DUAL SPECIFICITY PROTEIN PHOSPHATASE PPS1"/>
    <property type="match status" value="1"/>
</dbReference>
<dbReference type="InterPro" id="IPR016130">
    <property type="entry name" value="Tyr_Pase_AS"/>
</dbReference>
<dbReference type="InterPro" id="IPR029021">
    <property type="entry name" value="Prot-tyrosine_phosphatase-like"/>
</dbReference>
<dbReference type="SUPFAM" id="SSF52799">
    <property type="entry name" value="(Phosphotyrosine protein) phosphatases II"/>
    <property type="match status" value="2"/>
</dbReference>
<evidence type="ECO:0000256" key="3">
    <source>
        <dbReference type="SAM" id="MobiDB-lite"/>
    </source>
</evidence>
<dbReference type="InterPro" id="IPR000387">
    <property type="entry name" value="Tyr_Pase_dom"/>
</dbReference>
<dbReference type="PROSITE" id="PS50054">
    <property type="entry name" value="TYR_PHOSPHATASE_DUAL"/>
    <property type="match status" value="1"/>
</dbReference>
<gene>
    <name evidence="6" type="ORF">CYFA0S_04e05534g</name>
</gene>
<evidence type="ECO:0000256" key="2">
    <source>
        <dbReference type="ARBA" id="ARBA00022912"/>
    </source>
</evidence>
<proteinExistence type="predicted"/>
<sequence length="958" mass="107396">MEGPRTDDTGGSSRLNSQQLSSPPSSRSSKRANSAASVFERSKFRSKVETFSMYTTAAVAADKLHDAQGQAHPLENKGSTNLTGSASHSQVGPRHYSASSVINGHTFVGKSLFSPLSPQMEHLWASNTLSEEFPIKLIDQKLFKTIVNWHYSNPVPECDSVFPWLHGIHHSNQNQKAFFACLMDFTTVERNNFSAFENQTKIPSGSRGLMTVRSAPIRDANGLSEFSQDSGLLKGSVEPEEILCPLDVSNEELLIFLTNLLKELKIEDVQPEKTEMILGTLFSDCGETGLLPIFKDIDPQKGISLRNFHIQVTKMAQISDFVVYCFNDDHVNQSPEGCCACASVSRLLYFAQLKHSIDHSELVDQLFQTVILENNGIEFFREAGNESLLIMDKVPVQDTTRDLDKCCSKFDIENYKNWDSNYLLREKLEISKMSSATPISETVWLGNTTDYETHIIQHEFNIAAPARRRNSSTPLYIDPANSTVVLTRQDLEAGGEDLLVNKSTEDWSVCINCSDGASFPDNEQLSDLITTKDDISGVQVRFPPSGSVGIGDCTDADMISLVNTCKLIYTKGSSDHPSLIFCADGYTESSLLGVCYLIYSTGKTFTEVCLDLHNKHGRPFFLFPTDVRLITIIESILHHYSPLNLNNFDSHHPEQLDYKVINGNIFQIKDKTWLAKLDASLPSRVLPHLYLGSLNHANSFEMLQALNIKHVVSVGESLSWMTDQDEATVRVLNTNITIMNNFKDIPVESLMYVDNIQDDGIDMLAHTLDDILNFINDVYEKGEKVLVHCRVGVSRSATVCIAEVMKRLKVNLIRAYIYVRVRRLNIIIQPNLRFMYELVKYEEIQRTKKLRLQADSENSAVELKAVNLSKRLSESVSSVNSLLSCDISEISTNLQMLDAASSPVQHSIDSAVVDDDDDDDNDDDEGQHEFTGEGWLRDVDWHVLCREIDILNKAYIRS</sequence>
<dbReference type="CDD" id="cd14516">
    <property type="entry name" value="DSP_fungal_PPS1"/>
    <property type="match status" value="1"/>
</dbReference>